<evidence type="ECO:0000313" key="4">
    <source>
        <dbReference type="Proteomes" id="UP000053477"/>
    </source>
</evidence>
<dbReference type="OrthoDB" id="3265515at2759"/>
<dbReference type="InterPro" id="IPR002156">
    <property type="entry name" value="RNaseH_domain"/>
</dbReference>
<dbReference type="GO" id="GO:0004523">
    <property type="term" value="F:RNA-DNA hybrid ribonuclease activity"/>
    <property type="evidence" value="ECO:0007669"/>
    <property type="project" value="InterPro"/>
</dbReference>
<dbReference type="InParanoid" id="A0A0H2RDG5"/>
<evidence type="ECO:0000313" key="3">
    <source>
        <dbReference type="EMBL" id="KLO09562.1"/>
    </source>
</evidence>
<feature type="non-terminal residue" evidence="3">
    <location>
        <position position="136"/>
    </location>
</feature>
<dbReference type="AlphaFoldDB" id="A0A0H2RDG5"/>
<dbReference type="Proteomes" id="UP000053477">
    <property type="component" value="Unassembled WGS sequence"/>
</dbReference>
<dbReference type="Gene3D" id="3.30.420.10">
    <property type="entry name" value="Ribonuclease H-like superfamily/Ribonuclease H"/>
    <property type="match status" value="1"/>
</dbReference>
<dbReference type="STRING" id="27342.A0A0H2RDG5"/>
<dbReference type="CDD" id="cd09276">
    <property type="entry name" value="Rnase_HI_RT_non_LTR"/>
    <property type="match status" value="1"/>
</dbReference>
<feature type="compositionally biased region" description="Polar residues" evidence="1">
    <location>
        <begin position="100"/>
        <end position="110"/>
    </location>
</feature>
<organism evidence="3 4">
    <name type="scientific">Schizopora paradoxa</name>
    <dbReference type="NCBI Taxonomy" id="27342"/>
    <lineage>
        <taxon>Eukaryota</taxon>
        <taxon>Fungi</taxon>
        <taxon>Dikarya</taxon>
        <taxon>Basidiomycota</taxon>
        <taxon>Agaricomycotina</taxon>
        <taxon>Agaricomycetes</taxon>
        <taxon>Hymenochaetales</taxon>
        <taxon>Schizoporaceae</taxon>
        <taxon>Schizopora</taxon>
    </lineage>
</organism>
<dbReference type="InterPro" id="IPR036397">
    <property type="entry name" value="RNaseH_sf"/>
</dbReference>
<dbReference type="InterPro" id="IPR012337">
    <property type="entry name" value="RNaseH-like_sf"/>
</dbReference>
<dbReference type="SUPFAM" id="SSF53098">
    <property type="entry name" value="Ribonuclease H-like"/>
    <property type="match status" value="1"/>
</dbReference>
<protein>
    <recommendedName>
        <fullName evidence="2">RNase H type-1 domain-containing protein</fullName>
    </recommendedName>
</protein>
<evidence type="ECO:0000256" key="1">
    <source>
        <dbReference type="SAM" id="MobiDB-lite"/>
    </source>
</evidence>
<accession>A0A0H2RDG5</accession>
<feature type="region of interest" description="Disordered" evidence="1">
    <location>
        <begin position="83"/>
        <end position="112"/>
    </location>
</feature>
<proteinExistence type="predicted"/>
<dbReference type="EMBL" id="KQ086052">
    <property type="protein sequence ID" value="KLO09562.1"/>
    <property type="molecule type" value="Genomic_DNA"/>
</dbReference>
<dbReference type="GO" id="GO:0003676">
    <property type="term" value="F:nucleic acid binding"/>
    <property type="evidence" value="ECO:0007669"/>
    <property type="project" value="InterPro"/>
</dbReference>
<name>A0A0H2RDG5_9AGAM</name>
<feature type="non-terminal residue" evidence="3">
    <location>
        <position position="1"/>
    </location>
</feature>
<gene>
    <name evidence="3" type="ORF">SCHPADRAFT_804613</name>
</gene>
<feature type="domain" description="RNase H type-1" evidence="2">
    <location>
        <begin position="1"/>
        <end position="98"/>
    </location>
</feature>
<dbReference type="PROSITE" id="PS50879">
    <property type="entry name" value="RNASE_H_1"/>
    <property type="match status" value="1"/>
</dbReference>
<keyword evidence="4" id="KW-1185">Reference proteome</keyword>
<sequence>EHTVFEGEVTGAILALDIIKSIPRASKAHVFIDCQPAISAIQSPSAQPAQYLLRFFHDSLYRLHRLRKSLEIHIHWVPGHEDIEGSDAADDEAKKAAQGLSLSTPSTLREQQPIFPVSAAALGAKQKKKTRSEWAK</sequence>
<evidence type="ECO:0000259" key="2">
    <source>
        <dbReference type="PROSITE" id="PS50879"/>
    </source>
</evidence>
<reference evidence="3 4" key="1">
    <citation type="submission" date="2015-04" db="EMBL/GenBank/DDBJ databases">
        <title>Complete genome sequence of Schizopora paradoxa KUC8140, a cosmopolitan wood degrader in East Asia.</title>
        <authorList>
            <consortium name="DOE Joint Genome Institute"/>
            <person name="Min B."/>
            <person name="Park H."/>
            <person name="Jang Y."/>
            <person name="Kim J.-J."/>
            <person name="Kim K.H."/>
            <person name="Pangilinan J."/>
            <person name="Lipzen A."/>
            <person name="Riley R."/>
            <person name="Grigoriev I.V."/>
            <person name="Spatafora J.W."/>
            <person name="Choi I.-G."/>
        </authorList>
    </citation>
    <scope>NUCLEOTIDE SEQUENCE [LARGE SCALE GENOMIC DNA]</scope>
    <source>
        <strain evidence="3 4">KUC8140</strain>
    </source>
</reference>